<dbReference type="EMBL" id="NBBI01000004">
    <property type="protein sequence ID" value="OWK29207.1"/>
    <property type="molecule type" value="Genomic_DNA"/>
</dbReference>
<keyword evidence="2" id="KW-1185">Reference proteome</keyword>
<comment type="caution">
    <text evidence="1">The sequence shown here is derived from an EMBL/GenBank/DDBJ whole genome shotgun (WGS) entry which is preliminary data.</text>
</comment>
<proteinExistence type="predicted"/>
<name>A0A245ZHI9_9SPHN</name>
<organism evidence="1 2">
    <name type="scientific">Sphingomonas dokdonensis</name>
    <dbReference type="NCBI Taxonomy" id="344880"/>
    <lineage>
        <taxon>Bacteria</taxon>
        <taxon>Pseudomonadati</taxon>
        <taxon>Pseudomonadota</taxon>
        <taxon>Alphaproteobacteria</taxon>
        <taxon>Sphingomonadales</taxon>
        <taxon>Sphingomonadaceae</taxon>
        <taxon>Sphingomonas</taxon>
    </lineage>
</organism>
<reference evidence="1 2" key="1">
    <citation type="submission" date="2017-03" db="EMBL/GenBank/DDBJ databases">
        <title>Genome sequence of Sphingomonas dokdonensis DSM 21029.</title>
        <authorList>
            <person name="Poehlein A."/>
            <person name="Wuebbeler J.H."/>
            <person name="Steinbuechel A."/>
            <person name="Daniel R."/>
        </authorList>
    </citation>
    <scope>NUCLEOTIDE SEQUENCE [LARGE SCALE GENOMIC DNA]</scope>
    <source>
        <strain evidence="1 2">DSM 21029</strain>
    </source>
</reference>
<evidence type="ECO:0000313" key="1">
    <source>
        <dbReference type="EMBL" id="OWK29207.1"/>
    </source>
</evidence>
<evidence type="ECO:0000313" key="2">
    <source>
        <dbReference type="Proteomes" id="UP000197290"/>
    </source>
</evidence>
<accession>A0A245ZHI9</accession>
<dbReference type="InterPro" id="IPR045622">
    <property type="entry name" value="DUF6441"/>
</dbReference>
<sequence length="200" mass="22225">MRDTTPDAKAELRAQIVDAGLGERLAKTWTDKVYPRTGDSPEPAGYIQSRASEIIESYEKGATIVASGGRKFLAIPSADCPRHRQGNAFTPEEVEERFGKRLVFIAASDSGFSTPSIRHSTAVGYLVLKGLVVRKATGRWRGASERERAGRTRNPRPVQSVIMFTLVRSVKKPKLLDLEGPARRWADNWSLEFARRLEDG</sequence>
<dbReference type="Proteomes" id="UP000197290">
    <property type="component" value="Unassembled WGS sequence"/>
</dbReference>
<protein>
    <submittedName>
        <fullName evidence="1">Uncharacterized protein</fullName>
    </submittedName>
</protein>
<gene>
    <name evidence="1" type="ORF">SPDO_21880</name>
</gene>
<dbReference type="AlphaFoldDB" id="A0A245ZHI9"/>
<dbReference type="OrthoDB" id="7571212at2"/>
<dbReference type="Pfam" id="PF20039">
    <property type="entry name" value="DUF6441"/>
    <property type="match status" value="1"/>
</dbReference>